<dbReference type="InterPro" id="IPR037185">
    <property type="entry name" value="EmrE-like"/>
</dbReference>
<proteinExistence type="inferred from homology"/>
<dbReference type="InterPro" id="IPR050638">
    <property type="entry name" value="AA-Vitamin_Transporters"/>
</dbReference>
<feature type="transmembrane region" description="Helical" evidence="7">
    <location>
        <begin position="206"/>
        <end position="230"/>
    </location>
</feature>
<feature type="transmembrane region" description="Helical" evidence="7">
    <location>
        <begin position="242"/>
        <end position="261"/>
    </location>
</feature>
<dbReference type="PANTHER" id="PTHR32322:SF9">
    <property type="entry name" value="AMINO-ACID METABOLITE EFFLUX PUMP-RELATED"/>
    <property type="match status" value="1"/>
</dbReference>
<comment type="subcellular location">
    <subcellularLocation>
        <location evidence="1">Membrane</location>
        <topology evidence="1">Multi-pass membrane protein</topology>
    </subcellularLocation>
</comment>
<evidence type="ECO:0000256" key="2">
    <source>
        <dbReference type="ARBA" id="ARBA00007362"/>
    </source>
</evidence>
<comment type="similarity">
    <text evidence="2">Belongs to the EamA transporter family.</text>
</comment>
<evidence type="ECO:0000313" key="10">
    <source>
        <dbReference type="Proteomes" id="UP001500730"/>
    </source>
</evidence>
<dbReference type="Pfam" id="PF00892">
    <property type="entry name" value="EamA"/>
    <property type="match status" value="2"/>
</dbReference>
<feature type="transmembrane region" description="Helical" evidence="7">
    <location>
        <begin position="143"/>
        <end position="160"/>
    </location>
</feature>
<dbReference type="RefSeq" id="WP_344254228.1">
    <property type="nucleotide sequence ID" value="NZ_BAAARE010000005.1"/>
</dbReference>
<feature type="transmembrane region" description="Helical" evidence="7">
    <location>
        <begin position="32"/>
        <end position="51"/>
    </location>
</feature>
<feature type="transmembrane region" description="Helical" evidence="7">
    <location>
        <begin position="120"/>
        <end position="137"/>
    </location>
</feature>
<comment type="caution">
    <text evidence="9">The sequence shown here is derived from an EMBL/GenBank/DDBJ whole genome shotgun (WGS) entry which is preliminary data.</text>
</comment>
<organism evidence="9 10">
    <name type="scientific">Terrabacter carboxydivorans</name>
    <dbReference type="NCBI Taxonomy" id="619730"/>
    <lineage>
        <taxon>Bacteria</taxon>
        <taxon>Bacillati</taxon>
        <taxon>Actinomycetota</taxon>
        <taxon>Actinomycetes</taxon>
        <taxon>Micrococcales</taxon>
        <taxon>Intrasporangiaceae</taxon>
        <taxon>Terrabacter</taxon>
    </lineage>
</organism>
<feature type="domain" description="EamA" evidence="8">
    <location>
        <begin position="143"/>
        <end position="284"/>
    </location>
</feature>
<keyword evidence="4 7" id="KW-1133">Transmembrane helix</keyword>
<gene>
    <name evidence="9" type="ORF">GCM10009858_15310</name>
</gene>
<protein>
    <submittedName>
        <fullName evidence="9">O-acetylserine/cysteine exporter</fullName>
    </submittedName>
</protein>
<feature type="transmembrane region" description="Helical" evidence="7">
    <location>
        <begin position="63"/>
        <end position="82"/>
    </location>
</feature>
<evidence type="ECO:0000256" key="7">
    <source>
        <dbReference type="SAM" id="Phobius"/>
    </source>
</evidence>
<feature type="region of interest" description="Disordered" evidence="6">
    <location>
        <begin position="329"/>
        <end position="351"/>
    </location>
</feature>
<keyword evidence="10" id="KW-1185">Reference proteome</keyword>
<evidence type="ECO:0000256" key="5">
    <source>
        <dbReference type="ARBA" id="ARBA00023136"/>
    </source>
</evidence>
<feature type="transmembrane region" description="Helical" evidence="7">
    <location>
        <begin position="88"/>
        <end position="108"/>
    </location>
</feature>
<evidence type="ECO:0000256" key="4">
    <source>
        <dbReference type="ARBA" id="ARBA00022989"/>
    </source>
</evidence>
<evidence type="ECO:0000259" key="8">
    <source>
        <dbReference type="Pfam" id="PF00892"/>
    </source>
</evidence>
<feature type="domain" description="EamA" evidence="8">
    <location>
        <begin position="8"/>
        <end position="130"/>
    </location>
</feature>
<dbReference type="PANTHER" id="PTHR32322">
    <property type="entry name" value="INNER MEMBRANE TRANSPORTER"/>
    <property type="match status" value="1"/>
</dbReference>
<keyword evidence="3 7" id="KW-0812">Transmembrane</keyword>
<feature type="transmembrane region" description="Helical" evidence="7">
    <location>
        <begin position="267"/>
        <end position="285"/>
    </location>
</feature>
<evidence type="ECO:0000256" key="3">
    <source>
        <dbReference type="ARBA" id="ARBA00022692"/>
    </source>
</evidence>
<dbReference type="InterPro" id="IPR000620">
    <property type="entry name" value="EamA_dom"/>
</dbReference>
<reference evidence="9 10" key="1">
    <citation type="journal article" date="2019" name="Int. J. Syst. Evol. Microbiol.">
        <title>The Global Catalogue of Microorganisms (GCM) 10K type strain sequencing project: providing services to taxonomists for standard genome sequencing and annotation.</title>
        <authorList>
            <consortium name="The Broad Institute Genomics Platform"/>
            <consortium name="The Broad Institute Genome Sequencing Center for Infectious Disease"/>
            <person name="Wu L."/>
            <person name="Ma J."/>
        </authorList>
    </citation>
    <scope>NUCLEOTIDE SEQUENCE [LARGE SCALE GENOMIC DNA]</scope>
    <source>
        <strain evidence="9 10">JCM 16259</strain>
    </source>
</reference>
<dbReference type="EMBL" id="BAAARE010000005">
    <property type="protein sequence ID" value="GAA2478783.1"/>
    <property type="molecule type" value="Genomic_DNA"/>
</dbReference>
<dbReference type="Proteomes" id="UP001500730">
    <property type="component" value="Unassembled WGS sequence"/>
</dbReference>
<feature type="transmembrane region" description="Helical" evidence="7">
    <location>
        <begin position="172"/>
        <end position="194"/>
    </location>
</feature>
<keyword evidence="5 7" id="KW-0472">Membrane</keyword>
<evidence type="ECO:0000256" key="6">
    <source>
        <dbReference type="SAM" id="MobiDB-lite"/>
    </source>
</evidence>
<evidence type="ECO:0000313" key="9">
    <source>
        <dbReference type="EMBL" id="GAA2478783.1"/>
    </source>
</evidence>
<accession>A0ABN3L7J5</accession>
<evidence type="ECO:0000256" key="1">
    <source>
        <dbReference type="ARBA" id="ARBA00004141"/>
    </source>
</evidence>
<name>A0ABN3L7J5_9MICO</name>
<dbReference type="SUPFAM" id="SSF103481">
    <property type="entry name" value="Multidrug resistance efflux transporter EmrE"/>
    <property type="match status" value="2"/>
</dbReference>
<sequence length="351" mass="36038">MRRRDTALAVLVALLWGTNFVAIRTGLDSVPPLLFLAVRFVVVCVPAVFLVRRPALPWRDLALIGLFTSLGQFALLYLSLHLGMPPGLSSLVLQAQVLLTVVIAAFWLRERPSVGQRAGVALGGAGLVTIAVGRGLSAPLLPLVVLVLAAVSWAVGNVLTRRAGTLTGRGAGLGVTVWSGLVVPVPALALSLVFEGPAAIGTALGHLHWQALASTAYTAYLSSLVGYGIWNTLLGRYPVAKVTPFAMLVPVFGMGAAAVAFGERPRGLELAGGLVLLAGVAVAVLRLRSGTEGMPAPAMGQQRPVVTAVAGRPAAPAPDSTLVAVDVEPPAGPPGEAADLVQLAPTTPGCR</sequence>
<feature type="compositionally biased region" description="Low complexity" evidence="6">
    <location>
        <begin position="329"/>
        <end position="339"/>
    </location>
</feature>